<dbReference type="PROSITE" id="PS51898">
    <property type="entry name" value="TYR_RECOMBINASE"/>
    <property type="match status" value="1"/>
</dbReference>
<evidence type="ECO:0000313" key="6">
    <source>
        <dbReference type="EMBL" id="MBU3878112.1"/>
    </source>
</evidence>
<organism evidence="6 7">
    <name type="scientific">Faecalicatena faecalis</name>
    <dbReference type="NCBI Taxonomy" id="2726362"/>
    <lineage>
        <taxon>Bacteria</taxon>
        <taxon>Bacillati</taxon>
        <taxon>Bacillota</taxon>
        <taxon>Clostridia</taxon>
        <taxon>Lachnospirales</taxon>
        <taxon>Lachnospiraceae</taxon>
        <taxon>Faecalicatena</taxon>
    </lineage>
</organism>
<reference evidence="6 7" key="1">
    <citation type="submission" date="2021-06" db="EMBL/GenBank/DDBJ databases">
        <title>Faecalicatena sp. nov. isolated from porcine feces.</title>
        <authorList>
            <person name="Oh B.S."/>
            <person name="Lee J.H."/>
        </authorList>
    </citation>
    <scope>NUCLEOTIDE SEQUENCE [LARGE SCALE GENOMIC DNA]</scope>
    <source>
        <strain evidence="6 7">AGMB00832</strain>
    </source>
</reference>
<comment type="similarity">
    <text evidence="1">Belongs to the 'phage' integrase family.</text>
</comment>
<accession>A0ABS6DAB7</accession>
<dbReference type="PROSITE" id="PS51900">
    <property type="entry name" value="CB"/>
    <property type="match status" value="1"/>
</dbReference>
<dbReference type="CDD" id="cd01189">
    <property type="entry name" value="INT_ICEBs1_C_like"/>
    <property type="match status" value="1"/>
</dbReference>
<dbReference type="Pfam" id="PF00589">
    <property type="entry name" value="Phage_integrase"/>
    <property type="match status" value="1"/>
</dbReference>
<evidence type="ECO:0000256" key="2">
    <source>
        <dbReference type="ARBA" id="ARBA00022908"/>
    </source>
</evidence>
<dbReference type="Proteomes" id="UP000723714">
    <property type="component" value="Unassembled WGS sequence"/>
</dbReference>
<feature type="domain" description="Core-binding (CB)" evidence="5">
    <location>
        <begin position="104"/>
        <end position="186"/>
    </location>
</feature>
<evidence type="ECO:0000259" key="4">
    <source>
        <dbReference type="PROSITE" id="PS51898"/>
    </source>
</evidence>
<dbReference type="InterPro" id="IPR050808">
    <property type="entry name" value="Phage_Integrase"/>
</dbReference>
<dbReference type="EMBL" id="JABACJ020000027">
    <property type="protein sequence ID" value="MBU3878112.1"/>
    <property type="molecule type" value="Genomic_DNA"/>
</dbReference>
<dbReference type="PANTHER" id="PTHR30629:SF2">
    <property type="entry name" value="PROPHAGE INTEGRASE INTS-RELATED"/>
    <property type="match status" value="1"/>
</dbReference>
<evidence type="ECO:0000259" key="5">
    <source>
        <dbReference type="PROSITE" id="PS51900"/>
    </source>
</evidence>
<evidence type="ECO:0000256" key="1">
    <source>
        <dbReference type="ARBA" id="ARBA00008857"/>
    </source>
</evidence>
<keyword evidence="7" id="KW-1185">Reference proteome</keyword>
<protein>
    <submittedName>
        <fullName evidence="6">Site-specific integrase</fullName>
    </submittedName>
</protein>
<keyword evidence="2" id="KW-0229">DNA integration</keyword>
<dbReference type="PANTHER" id="PTHR30629">
    <property type="entry name" value="PROPHAGE INTEGRASE"/>
    <property type="match status" value="1"/>
</dbReference>
<sequence>MLPENLNPYNKVSIVNDANLLNFMIEKGIINYERIQIQFAMAQREELLKEHPYEIWEGKNGKWYTYLPDEEKGRVLKKRTTQTAIEDVVIKYIKEHKDVPYIRTVFTEWVNQKLEYKEIRKQSYDRYCSDFERFFSKAAISSKQFKDITEEDLEKFIKSSICDFELTVKTFSGLRLLINGIFKYAKKKKYTSISITQFFGDLELPKTIFTQKIKTKQDEVFFEDEIPCIVSYVKNNPTIWNWGVLLVFVTGVRVGELSALKKNDIEGRIIHIRRTEIKYKDEETGKWVVDVEEFAKTDAGNRDLLITETAEWIIAEIVKLNPHGEYLFMNNGKRIRENTFNKRMTSICEELHLHHRSIHKARKTYGTTLIDADVDDSIVAEQMGHADIETTKKYYYYSNKNEKSKRQQIEKAIAI</sequence>
<proteinExistence type="inferred from homology"/>
<gene>
    <name evidence="6" type="ORF">HGO97_020125</name>
</gene>
<dbReference type="InterPro" id="IPR044068">
    <property type="entry name" value="CB"/>
</dbReference>
<dbReference type="InterPro" id="IPR002104">
    <property type="entry name" value="Integrase_catalytic"/>
</dbReference>
<feature type="domain" description="Tyr recombinase" evidence="4">
    <location>
        <begin position="216"/>
        <end position="410"/>
    </location>
</feature>
<name>A0ABS6DAB7_9FIRM</name>
<evidence type="ECO:0000313" key="7">
    <source>
        <dbReference type="Proteomes" id="UP000723714"/>
    </source>
</evidence>
<keyword evidence="3" id="KW-0238">DNA-binding</keyword>
<dbReference type="RefSeq" id="WP_216244664.1">
    <property type="nucleotide sequence ID" value="NZ_JABACJ020000027.1"/>
</dbReference>
<evidence type="ECO:0000256" key="3">
    <source>
        <dbReference type="PROSITE-ProRule" id="PRU01248"/>
    </source>
</evidence>
<comment type="caution">
    <text evidence="6">The sequence shown here is derived from an EMBL/GenBank/DDBJ whole genome shotgun (WGS) entry which is preliminary data.</text>
</comment>